<accession>A0A9P6NJ26</accession>
<dbReference type="PANTHER" id="PTHR34598">
    <property type="entry name" value="BLL6449 PROTEIN"/>
    <property type="match status" value="1"/>
</dbReference>
<dbReference type="PANTHER" id="PTHR34598:SF3">
    <property type="entry name" value="OXIDOREDUCTASE AN1597"/>
    <property type="match status" value="1"/>
</dbReference>
<dbReference type="EMBL" id="MU167254">
    <property type="protein sequence ID" value="KAG0146908.1"/>
    <property type="molecule type" value="Genomic_DNA"/>
</dbReference>
<dbReference type="GO" id="GO:0016491">
    <property type="term" value="F:oxidoreductase activity"/>
    <property type="evidence" value="ECO:0007669"/>
    <property type="project" value="InterPro"/>
</dbReference>
<dbReference type="OrthoDB" id="2503768at2759"/>
<dbReference type="AlphaFoldDB" id="A0A9P6NJ26"/>
<name>A0A9P6NJ26_9BASI</name>
<evidence type="ECO:0000313" key="2">
    <source>
        <dbReference type="EMBL" id="KAG0146908.1"/>
    </source>
</evidence>
<gene>
    <name evidence="2" type="ORF">CROQUDRAFT_715304</name>
</gene>
<protein>
    <submittedName>
        <fullName evidence="2">Uncharacterized protein</fullName>
    </submittedName>
</protein>
<proteinExistence type="inferred from homology"/>
<evidence type="ECO:0000256" key="1">
    <source>
        <dbReference type="ARBA" id="ARBA00023604"/>
    </source>
</evidence>
<sequence length="280" mass="31818">MTDLRTVKGRPDLETDGFTYVTNRKVAGLEVSDTLTEEDIKILIDDSIQLAKELTGAKVAIPFFPITRHNTAGETEDTFHEVHSDYTLEFVKEAINMYNGFVQVGPSPPSVDPNDIDEFNKLVKAGERALLLNVWRPIRTVESVPLGLVSWKSVEPTKNMWPHEYCAERKGYKRQYWTYNSKHKWFYTSNQEPEEVYVMLQHENSGIDGHGVHVPHVAFHHPETKEGAAGRFSFDIRLALAGVNPKIEPSLDFSKVAVPRFYIVLRTRAFDQAENSPGTQ</sequence>
<organism evidence="2 3">
    <name type="scientific">Cronartium quercuum f. sp. fusiforme G11</name>
    <dbReference type="NCBI Taxonomy" id="708437"/>
    <lineage>
        <taxon>Eukaryota</taxon>
        <taxon>Fungi</taxon>
        <taxon>Dikarya</taxon>
        <taxon>Basidiomycota</taxon>
        <taxon>Pucciniomycotina</taxon>
        <taxon>Pucciniomycetes</taxon>
        <taxon>Pucciniales</taxon>
        <taxon>Coleosporiaceae</taxon>
        <taxon>Cronartium</taxon>
    </lineage>
</organism>
<dbReference type="InterPro" id="IPR044053">
    <property type="entry name" value="AsaB-like"/>
</dbReference>
<comment type="similarity">
    <text evidence="1">Belongs to the asaB hydroxylase/desaturase family.</text>
</comment>
<evidence type="ECO:0000313" key="3">
    <source>
        <dbReference type="Proteomes" id="UP000886653"/>
    </source>
</evidence>
<keyword evidence="3" id="KW-1185">Reference proteome</keyword>
<dbReference type="Proteomes" id="UP000886653">
    <property type="component" value="Unassembled WGS sequence"/>
</dbReference>
<reference evidence="2" key="1">
    <citation type="submission" date="2013-11" db="EMBL/GenBank/DDBJ databases">
        <title>Genome sequence of the fusiform rust pathogen reveals effectors for host alternation and coevolution with pine.</title>
        <authorList>
            <consortium name="DOE Joint Genome Institute"/>
            <person name="Smith K."/>
            <person name="Pendleton A."/>
            <person name="Kubisiak T."/>
            <person name="Anderson C."/>
            <person name="Salamov A."/>
            <person name="Aerts A."/>
            <person name="Riley R."/>
            <person name="Clum A."/>
            <person name="Lindquist E."/>
            <person name="Ence D."/>
            <person name="Campbell M."/>
            <person name="Kronenberg Z."/>
            <person name="Feau N."/>
            <person name="Dhillon B."/>
            <person name="Hamelin R."/>
            <person name="Burleigh J."/>
            <person name="Smith J."/>
            <person name="Yandell M."/>
            <person name="Nelson C."/>
            <person name="Grigoriev I."/>
            <person name="Davis J."/>
        </authorList>
    </citation>
    <scope>NUCLEOTIDE SEQUENCE</scope>
    <source>
        <strain evidence="2">G11</strain>
    </source>
</reference>
<comment type="caution">
    <text evidence="2">The sequence shown here is derived from an EMBL/GenBank/DDBJ whole genome shotgun (WGS) entry which is preliminary data.</text>
</comment>
<dbReference type="NCBIfam" id="NF041278">
    <property type="entry name" value="CmcJ_NvfI_EfuI"/>
    <property type="match status" value="1"/>
</dbReference>